<organism evidence="1 2">
    <name type="scientific">Knoellia flava</name>
    <dbReference type="NCBI Taxonomy" id="913969"/>
    <lineage>
        <taxon>Bacteria</taxon>
        <taxon>Bacillati</taxon>
        <taxon>Actinomycetota</taxon>
        <taxon>Actinomycetes</taxon>
        <taxon>Micrococcales</taxon>
        <taxon>Intrasporangiaceae</taxon>
        <taxon>Knoellia</taxon>
    </lineage>
</organism>
<evidence type="ECO:0000313" key="2">
    <source>
        <dbReference type="Proteomes" id="UP000628079"/>
    </source>
</evidence>
<sequence>MTPHHDDDEHVHTARIVRPYALTAGRTRASIDLPVEAIIEQQPRATEREWSEHDQVGQIVSACAGRTSVAEISAAVHLPLGVVRVLLGDLVEQGYLKVAATTLTDTSSTDVRQDLIERTLRGLRAI</sequence>
<proteinExistence type="predicted"/>
<evidence type="ECO:0000313" key="1">
    <source>
        <dbReference type="EMBL" id="GGB70616.1"/>
    </source>
</evidence>
<dbReference type="PANTHER" id="PTHR36221">
    <property type="entry name" value="DUF742 DOMAIN-CONTAINING PROTEIN"/>
    <property type="match status" value="1"/>
</dbReference>
<accession>A0A8H9FSR6</accession>
<reference evidence="1" key="2">
    <citation type="submission" date="2020-09" db="EMBL/GenBank/DDBJ databases">
        <authorList>
            <person name="Sun Q."/>
            <person name="Zhou Y."/>
        </authorList>
    </citation>
    <scope>NUCLEOTIDE SEQUENCE</scope>
    <source>
        <strain evidence="1">CGMCC 1.10749</strain>
    </source>
</reference>
<dbReference type="RefSeq" id="WP_052116983.1">
    <property type="nucleotide sequence ID" value="NZ_BMEA01000001.1"/>
</dbReference>
<dbReference type="PANTHER" id="PTHR36221:SF1">
    <property type="entry name" value="DUF742 DOMAIN-CONTAINING PROTEIN"/>
    <property type="match status" value="1"/>
</dbReference>
<gene>
    <name evidence="1" type="ORF">GCM10011314_07450</name>
</gene>
<dbReference type="Pfam" id="PF05331">
    <property type="entry name" value="DUF742"/>
    <property type="match status" value="1"/>
</dbReference>
<name>A0A8H9FSR6_9MICO</name>
<dbReference type="AlphaFoldDB" id="A0A8H9FSR6"/>
<dbReference type="InterPro" id="IPR007995">
    <property type="entry name" value="DUF742"/>
</dbReference>
<evidence type="ECO:0008006" key="3">
    <source>
        <dbReference type="Google" id="ProtNLM"/>
    </source>
</evidence>
<reference evidence="1" key="1">
    <citation type="journal article" date="2014" name="Int. J. Syst. Evol. Microbiol.">
        <title>Complete genome sequence of Corynebacterium casei LMG S-19264T (=DSM 44701T), isolated from a smear-ripened cheese.</title>
        <authorList>
            <consortium name="US DOE Joint Genome Institute (JGI-PGF)"/>
            <person name="Walter F."/>
            <person name="Albersmeier A."/>
            <person name="Kalinowski J."/>
            <person name="Ruckert C."/>
        </authorList>
    </citation>
    <scope>NUCLEOTIDE SEQUENCE</scope>
    <source>
        <strain evidence="1">CGMCC 1.10749</strain>
    </source>
</reference>
<dbReference type="Proteomes" id="UP000628079">
    <property type="component" value="Unassembled WGS sequence"/>
</dbReference>
<protein>
    <recommendedName>
        <fullName evidence="3">DUF742 domain-containing protein</fullName>
    </recommendedName>
</protein>
<comment type="caution">
    <text evidence="1">The sequence shown here is derived from an EMBL/GenBank/DDBJ whole genome shotgun (WGS) entry which is preliminary data.</text>
</comment>
<dbReference type="EMBL" id="BMEA01000001">
    <property type="protein sequence ID" value="GGB70616.1"/>
    <property type="molecule type" value="Genomic_DNA"/>
</dbReference>